<keyword evidence="1" id="KW-0812">Transmembrane</keyword>
<keyword evidence="3" id="KW-0503">Monooxygenase</keyword>
<sequence>MDHSVTLLIQHHVRTDAVPEYEAWLKDIAKAGRQFPGHMGVSIIRPHGAGTPYTMLLRFDSHEHLADWIDSATRNSFMERAHPWLESVQESEVETGLEFWFTPPSVVPLRAKPFKQFLITLSAIYPLTQIVPWLLSPLLNLAPLRQWPPVQGLIVVLVIVYLMVYVIMPRYTRLVARWLFH</sequence>
<dbReference type="SUPFAM" id="SSF54909">
    <property type="entry name" value="Dimeric alpha+beta barrel"/>
    <property type="match status" value="1"/>
</dbReference>
<proteinExistence type="predicted"/>
<dbReference type="Proteomes" id="UP000600877">
    <property type="component" value="Unassembled WGS sequence"/>
</dbReference>
<dbReference type="InterPro" id="IPR011008">
    <property type="entry name" value="Dimeric_a/b-barrel"/>
</dbReference>
<dbReference type="Pfam" id="PF03992">
    <property type="entry name" value="ABM"/>
    <property type="match status" value="1"/>
</dbReference>
<dbReference type="RefSeq" id="WP_189372056.1">
    <property type="nucleotide sequence ID" value="NZ_BMYW01000001.1"/>
</dbReference>
<dbReference type="GO" id="GO:0004497">
    <property type="term" value="F:monooxygenase activity"/>
    <property type="evidence" value="ECO:0007669"/>
    <property type="project" value="UniProtKB-KW"/>
</dbReference>
<dbReference type="Gene3D" id="3.30.70.100">
    <property type="match status" value="1"/>
</dbReference>
<feature type="domain" description="ABM" evidence="2">
    <location>
        <begin position="5"/>
        <end position="78"/>
    </location>
</feature>
<gene>
    <name evidence="3" type="ORF">GCM10011290_00430</name>
</gene>
<keyword evidence="4" id="KW-1185">Reference proteome</keyword>
<dbReference type="InterPro" id="IPR007138">
    <property type="entry name" value="ABM_dom"/>
</dbReference>
<keyword evidence="1" id="KW-1133">Transmembrane helix</keyword>
<comment type="caution">
    <text evidence="3">The sequence shown here is derived from an EMBL/GenBank/DDBJ whole genome shotgun (WGS) entry which is preliminary data.</text>
</comment>
<accession>A0ABQ2Y9E5</accession>
<organism evidence="3 4">
    <name type="scientific">Vogesella alkaliphila</name>
    <dbReference type="NCBI Taxonomy" id="1193621"/>
    <lineage>
        <taxon>Bacteria</taxon>
        <taxon>Pseudomonadati</taxon>
        <taxon>Pseudomonadota</taxon>
        <taxon>Betaproteobacteria</taxon>
        <taxon>Neisseriales</taxon>
        <taxon>Chromobacteriaceae</taxon>
        <taxon>Vogesella</taxon>
    </lineage>
</organism>
<keyword evidence="1" id="KW-0472">Membrane</keyword>
<evidence type="ECO:0000259" key="2">
    <source>
        <dbReference type="Pfam" id="PF03992"/>
    </source>
</evidence>
<dbReference type="PANTHER" id="PTHR40057:SF1">
    <property type="entry name" value="SLR1162 PROTEIN"/>
    <property type="match status" value="1"/>
</dbReference>
<evidence type="ECO:0000313" key="4">
    <source>
        <dbReference type="Proteomes" id="UP000600877"/>
    </source>
</evidence>
<feature type="transmembrane region" description="Helical" evidence="1">
    <location>
        <begin position="117"/>
        <end position="135"/>
    </location>
</feature>
<protein>
    <submittedName>
        <fullName evidence="3">Antibiotic biosynthesis monooxygenase</fullName>
    </submittedName>
</protein>
<dbReference type="EMBL" id="BMYW01000001">
    <property type="protein sequence ID" value="GGX77065.1"/>
    <property type="molecule type" value="Genomic_DNA"/>
</dbReference>
<evidence type="ECO:0000256" key="1">
    <source>
        <dbReference type="SAM" id="Phobius"/>
    </source>
</evidence>
<dbReference type="PANTHER" id="PTHR40057">
    <property type="entry name" value="SLR1162 PROTEIN"/>
    <property type="match status" value="1"/>
</dbReference>
<reference evidence="4" key="1">
    <citation type="journal article" date="2019" name="Int. J. Syst. Evol. Microbiol.">
        <title>The Global Catalogue of Microorganisms (GCM) 10K type strain sequencing project: providing services to taxonomists for standard genome sequencing and annotation.</title>
        <authorList>
            <consortium name="The Broad Institute Genomics Platform"/>
            <consortium name="The Broad Institute Genome Sequencing Center for Infectious Disease"/>
            <person name="Wu L."/>
            <person name="Ma J."/>
        </authorList>
    </citation>
    <scope>NUCLEOTIDE SEQUENCE [LARGE SCALE GENOMIC DNA]</scope>
    <source>
        <strain evidence="4">KCTC 32041</strain>
    </source>
</reference>
<feature type="transmembrane region" description="Helical" evidence="1">
    <location>
        <begin position="147"/>
        <end position="168"/>
    </location>
</feature>
<evidence type="ECO:0000313" key="3">
    <source>
        <dbReference type="EMBL" id="GGX77065.1"/>
    </source>
</evidence>
<dbReference type="InterPro" id="IPR038762">
    <property type="entry name" value="ABM_predict"/>
</dbReference>
<name>A0ABQ2Y9E5_9NEIS</name>
<keyword evidence="3" id="KW-0560">Oxidoreductase</keyword>